<dbReference type="Proteomes" id="UP000077671">
    <property type="component" value="Unassembled WGS sequence"/>
</dbReference>
<accession>A0A177U5J2</accession>
<dbReference type="EMBL" id="LWDD02000743">
    <property type="protein sequence ID" value="KAE8256835.1"/>
    <property type="molecule type" value="Genomic_DNA"/>
</dbReference>
<comment type="caution">
    <text evidence="1">The sequence shown here is derived from an EMBL/GenBank/DDBJ whole genome shotgun (WGS) entry which is preliminary data.</text>
</comment>
<protein>
    <submittedName>
        <fullName evidence="1">Uncharacterized protein</fullName>
    </submittedName>
</protein>
<reference evidence="1" key="2">
    <citation type="journal article" date="2019" name="IMA Fungus">
        <title>Genome sequencing and comparison of five Tilletia species to identify candidate genes for the detection of regulated species infecting wheat.</title>
        <authorList>
            <person name="Nguyen H.D.T."/>
            <person name="Sultana T."/>
            <person name="Kesanakurti P."/>
            <person name="Hambleton S."/>
        </authorList>
    </citation>
    <scope>NUCLEOTIDE SEQUENCE</scope>
    <source>
        <strain evidence="1">DAOMC 238032</strain>
    </source>
</reference>
<gene>
    <name evidence="1" type="ORF">A4X03_0g5009</name>
</gene>
<sequence length="99" mass="11357">MEKTYHYQITHDGAVLATGEQTLDTGFRQLHETRLWLDVLRDLAKKANLAIKVGEDWYHPDDSNFSPFEDEEEVIDVQVTYGVASPQGSLNQQYKAMKI</sequence>
<evidence type="ECO:0000313" key="2">
    <source>
        <dbReference type="Proteomes" id="UP000077671"/>
    </source>
</evidence>
<reference evidence="1" key="1">
    <citation type="submission" date="2016-04" db="EMBL/GenBank/DDBJ databases">
        <authorList>
            <person name="Nguyen H.D."/>
            <person name="Kesanakurti P."/>
            <person name="Cullis J."/>
            <person name="Levesque C.A."/>
            <person name="Hambleton S."/>
        </authorList>
    </citation>
    <scope>NUCLEOTIDE SEQUENCE</scope>
    <source>
        <strain evidence="1">DAOMC 238032</strain>
    </source>
</reference>
<evidence type="ECO:0000313" key="1">
    <source>
        <dbReference type="EMBL" id="KAE8256835.1"/>
    </source>
</evidence>
<name>A0A177U5J2_9BASI</name>
<dbReference type="AlphaFoldDB" id="A0A177U5J2"/>
<proteinExistence type="predicted"/>
<organism evidence="1 2">
    <name type="scientific">Tilletia caries</name>
    <name type="common">wheat bunt fungus</name>
    <dbReference type="NCBI Taxonomy" id="13290"/>
    <lineage>
        <taxon>Eukaryota</taxon>
        <taxon>Fungi</taxon>
        <taxon>Dikarya</taxon>
        <taxon>Basidiomycota</taxon>
        <taxon>Ustilaginomycotina</taxon>
        <taxon>Exobasidiomycetes</taxon>
        <taxon>Tilletiales</taxon>
        <taxon>Tilletiaceae</taxon>
        <taxon>Tilletia</taxon>
    </lineage>
</organism>